<name>A0AA38WWP7_9EURO</name>
<proteinExistence type="predicted"/>
<feature type="region of interest" description="Disordered" evidence="1">
    <location>
        <begin position="148"/>
        <end position="181"/>
    </location>
</feature>
<dbReference type="AlphaFoldDB" id="A0AA38WWP7"/>
<protein>
    <submittedName>
        <fullName evidence="2">Uncharacterized protein</fullName>
    </submittedName>
</protein>
<reference evidence="2" key="1">
    <citation type="submission" date="2022-10" db="EMBL/GenBank/DDBJ databases">
        <title>Culturing micro-colonial fungi from biological soil crusts in the Mojave desert and describing Neophaeococcomyces mojavensis, and introducing the new genera and species Taxawa tesnikishii.</title>
        <authorList>
            <person name="Kurbessoian T."/>
            <person name="Stajich J.E."/>
        </authorList>
    </citation>
    <scope>NUCLEOTIDE SEQUENCE</scope>
    <source>
        <strain evidence="2">TK_41</strain>
    </source>
</reference>
<evidence type="ECO:0000313" key="3">
    <source>
        <dbReference type="Proteomes" id="UP001172673"/>
    </source>
</evidence>
<evidence type="ECO:0000256" key="1">
    <source>
        <dbReference type="SAM" id="MobiDB-lite"/>
    </source>
</evidence>
<sequence length="432" mass="49490">MHSSTARVVNTLKSEDGLCPYENCGQAIAKAETVCGGKICPACQRWANLSPPATPALADRYYVRYGSFDPYGGPQHGYGYYSNTSSYVDHEYVHFAAQDSTPKKHTRKASYNQSAWTRNWYSPNASTPPYCDTQLHYAGTRKDVYVGEGSNRKYDSHSFPSSEYHRRSTTRNRKPSVLLSSEDGEYAEAPLIYREPRKQGGPRKKNFDSYYYYGQEQTIDNQPKRSESKPNQSKQADSESGRLMPTPFATEADAMRVDIPLGYCVKHWDPSERAEEPIVLLKNVFDAKSLGTWIYDWALYRFGASDNTMIYAKRLQFELPRCPGNLKCLTECVSRIDNDYRVREIDGLMHKGENLWNEFKDLLKAYEQLILQRMERDGTKAVRKQAGLGFVNFLFGRAKQNERTVELLLKLSSWNARCDRVAIPKLEMFSEN</sequence>
<dbReference type="Proteomes" id="UP001172673">
    <property type="component" value="Unassembled WGS sequence"/>
</dbReference>
<evidence type="ECO:0000313" key="2">
    <source>
        <dbReference type="EMBL" id="KAJ9602529.1"/>
    </source>
</evidence>
<comment type="caution">
    <text evidence="2">The sequence shown here is derived from an EMBL/GenBank/DDBJ whole genome shotgun (WGS) entry which is preliminary data.</text>
</comment>
<keyword evidence="3" id="KW-1185">Reference proteome</keyword>
<accession>A0AA38WWP7</accession>
<organism evidence="2 3">
    <name type="scientific">Cladophialophora chaetospira</name>
    <dbReference type="NCBI Taxonomy" id="386627"/>
    <lineage>
        <taxon>Eukaryota</taxon>
        <taxon>Fungi</taxon>
        <taxon>Dikarya</taxon>
        <taxon>Ascomycota</taxon>
        <taxon>Pezizomycotina</taxon>
        <taxon>Eurotiomycetes</taxon>
        <taxon>Chaetothyriomycetidae</taxon>
        <taxon>Chaetothyriales</taxon>
        <taxon>Herpotrichiellaceae</taxon>
        <taxon>Cladophialophora</taxon>
    </lineage>
</organism>
<dbReference type="EMBL" id="JAPDRK010000026">
    <property type="protein sequence ID" value="KAJ9602529.1"/>
    <property type="molecule type" value="Genomic_DNA"/>
</dbReference>
<gene>
    <name evidence="2" type="ORF">H2200_013072</name>
</gene>
<feature type="region of interest" description="Disordered" evidence="1">
    <location>
        <begin position="218"/>
        <end position="245"/>
    </location>
</feature>